<gene>
    <name evidence="4" type="ORF">FK531_20120</name>
</gene>
<dbReference type="OrthoDB" id="3174977at2"/>
<feature type="region of interest" description="Disordered" evidence="1">
    <location>
        <begin position="32"/>
        <end position="52"/>
    </location>
</feature>
<name>A0A541B0B0_9NOCA</name>
<feature type="chain" id="PRO_5038612150" evidence="2">
    <location>
        <begin position="29"/>
        <end position="417"/>
    </location>
</feature>
<evidence type="ECO:0000259" key="3">
    <source>
        <dbReference type="Pfam" id="PF00144"/>
    </source>
</evidence>
<feature type="domain" description="Beta-lactamase-related" evidence="3">
    <location>
        <begin position="62"/>
        <end position="373"/>
    </location>
</feature>
<evidence type="ECO:0000256" key="2">
    <source>
        <dbReference type="SAM" id="SignalP"/>
    </source>
</evidence>
<keyword evidence="2" id="KW-0732">Signal</keyword>
<evidence type="ECO:0000313" key="5">
    <source>
        <dbReference type="Proteomes" id="UP000316256"/>
    </source>
</evidence>
<dbReference type="PANTHER" id="PTHR46825">
    <property type="entry name" value="D-ALANYL-D-ALANINE-CARBOXYPEPTIDASE/ENDOPEPTIDASE AMPH"/>
    <property type="match status" value="1"/>
</dbReference>
<dbReference type="EMBL" id="VIGH01000010">
    <property type="protein sequence ID" value="TQF65744.1"/>
    <property type="molecule type" value="Genomic_DNA"/>
</dbReference>
<keyword evidence="5" id="KW-1185">Reference proteome</keyword>
<sequence>MSAQTVTKTHRRRGMCAAAAVAVLIAAAGCSSDSTTTSSATSTAPTSAENSATLDPAVVQRLDAAIDATMAQTAVPGAIVGIWGPDGSYVKSFGVADKSTGAPMQTDFYSRIGSLTKTFTATGVLQLVDEGKVGLDDPISKYVEGVPAGDQITIRELARMQSGLANYSESPAFQKAFFADPRAPFTPQQLLGYAFAEPATFPPGQGFQYCNTNYTLLGLVVEKVSGLPLPDYVQQKILAPLHMDKTVFPTTNAFPDPHAQGYTVQTADGKEAAATDWDPSWGWAAGAMISTLDDLHTWGPALATGTLLTPETQAQRLETVNAPGYAPNVGYGLGIFNADGWIGHNGSLPGYQTVTVYLPEKKTTLVIMTNTDVAYQGGEPSTMLGTAITQVITPDHVYRLAANAPVPAVPSSTTPTR</sequence>
<evidence type="ECO:0000256" key="1">
    <source>
        <dbReference type="SAM" id="MobiDB-lite"/>
    </source>
</evidence>
<dbReference type="AlphaFoldDB" id="A0A541B0B0"/>
<comment type="caution">
    <text evidence="4">The sequence shown here is derived from an EMBL/GenBank/DDBJ whole genome shotgun (WGS) entry which is preliminary data.</text>
</comment>
<accession>A0A541B0B0</accession>
<evidence type="ECO:0000313" key="4">
    <source>
        <dbReference type="EMBL" id="TQF65744.1"/>
    </source>
</evidence>
<dbReference type="InterPro" id="IPR001466">
    <property type="entry name" value="Beta-lactam-related"/>
</dbReference>
<dbReference type="PANTHER" id="PTHR46825:SF7">
    <property type="entry name" value="D-ALANYL-D-ALANINE CARBOXYPEPTIDASE"/>
    <property type="match status" value="1"/>
</dbReference>
<organism evidence="4 5">
    <name type="scientific">Rhodococcus spelaei</name>
    <dbReference type="NCBI Taxonomy" id="2546320"/>
    <lineage>
        <taxon>Bacteria</taxon>
        <taxon>Bacillati</taxon>
        <taxon>Actinomycetota</taxon>
        <taxon>Actinomycetes</taxon>
        <taxon>Mycobacteriales</taxon>
        <taxon>Nocardiaceae</taxon>
        <taxon>Rhodococcus</taxon>
    </lineage>
</organism>
<feature type="signal peptide" evidence="2">
    <location>
        <begin position="1"/>
        <end position="28"/>
    </location>
</feature>
<dbReference type="InterPro" id="IPR012338">
    <property type="entry name" value="Beta-lactam/transpept-like"/>
</dbReference>
<protein>
    <submittedName>
        <fullName evidence="4">Beta-lactamase family protein</fullName>
    </submittedName>
</protein>
<dbReference type="Proteomes" id="UP000316256">
    <property type="component" value="Unassembled WGS sequence"/>
</dbReference>
<dbReference type="SUPFAM" id="SSF56601">
    <property type="entry name" value="beta-lactamase/transpeptidase-like"/>
    <property type="match status" value="1"/>
</dbReference>
<proteinExistence type="predicted"/>
<reference evidence="4 5" key="1">
    <citation type="submission" date="2019-06" db="EMBL/GenBank/DDBJ databases">
        <title>Rhodococcus spaelei sp. nov., isolated from a cave.</title>
        <authorList>
            <person name="Lee S.D."/>
        </authorList>
    </citation>
    <scope>NUCLEOTIDE SEQUENCE [LARGE SCALE GENOMIC DNA]</scope>
    <source>
        <strain evidence="4 5">C9-5</strain>
    </source>
</reference>
<dbReference type="Gene3D" id="3.40.710.10">
    <property type="entry name" value="DD-peptidase/beta-lactamase superfamily"/>
    <property type="match status" value="1"/>
</dbReference>
<dbReference type="InterPro" id="IPR050491">
    <property type="entry name" value="AmpC-like"/>
</dbReference>
<dbReference type="Pfam" id="PF00144">
    <property type="entry name" value="Beta-lactamase"/>
    <property type="match status" value="1"/>
</dbReference>